<proteinExistence type="predicted"/>
<organism evidence="1">
    <name type="scientific">marine metagenome</name>
    <dbReference type="NCBI Taxonomy" id="408172"/>
    <lineage>
        <taxon>unclassified sequences</taxon>
        <taxon>metagenomes</taxon>
        <taxon>ecological metagenomes</taxon>
    </lineage>
</organism>
<reference evidence="1" key="1">
    <citation type="submission" date="2018-05" db="EMBL/GenBank/DDBJ databases">
        <authorList>
            <person name="Lanie J.A."/>
            <person name="Ng W.-L."/>
            <person name="Kazmierczak K.M."/>
            <person name="Andrzejewski T.M."/>
            <person name="Davidsen T.M."/>
            <person name="Wayne K.J."/>
            <person name="Tettelin H."/>
            <person name="Glass J.I."/>
            <person name="Rusch D."/>
            <person name="Podicherti R."/>
            <person name="Tsui H.-C.T."/>
            <person name="Winkler M.E."/>
        </authorList>
    </citation>
    <scope>NUCLEOTIDE SEQUENCE</scope>
</reference>
<sequence length="143" mass="16576">MAHQVQHDLLVQRTHDEQSRQECVMSLRRHLAGRIAPHCADMYTDAIESAFEKEYGREPRNRPEMREAMRQSSPYQFFSAIQRTSQELMWDSVIDSVERQLPELNETAKRFADKCGHGGTLTLDSKLEIPNYLTGYDIHLQPG</sequence>
<evidence type="ECO:0000313" key="1">
    <source>
        <dbReference type="EMBL" id="SVB59177.1"/>
    </source>
</evidence>
<gene>
    <name evidence="1" type="ORF">METZ01_LOCUS212031</name>
</gene>
<feature type="non-terminal residue" evidence="1">
    <location>
        <position position="143"/>
    </location>
</feature>
<accession>A0A382FAN6</accession>
<name>A0A382FAN6_9ZZZZ</name>
<dbReference type="AlphaFoldDB" id="A0A382FAN6"/>
<protein>
    <submittedName>
        <fullName evidence="1">Uncharacterized protein</fullName>
    </submittedName>
</protein>
<dbReference type="EMBL" id="UINC01048533">
    <property type="protein sequence ID" value="SVB59177.1"/>
    <property type="molecule type" value="Genomic_DNA"/>
</dbReference>